<dbReference type="CDD" id="cd00200">
    <property type="entry name" value="WD40"/>
    <property type="match status" value="1"/>
</dbReference>
<dbReference type="PROSITE" id="PS50294">
    <property type="entry name" value="WD_REPEATS_REGION"/>
    <property type="match status" value="4"/>
</dbReference>
<keyword evidence="9" id="KW-1185">Reference proteome</keyword>
<dbReference type="SUPFAM" id="SSF50978">
    <property type="entry name" value="WD40 repeat-like"/>
    <property type="match status" value="1"/>
</dbReference>
<dbReference type="PROSITE" id="PS50297">
    <property type="entry name" value="ANK_REP_REGION"/>
    <property type="match status" value="4"/>
</dbReference>
<dbReference type="InterPro" id="IPR015943">
    <property type="entry name" value="WD40/YVTN_repeat-like_dom_sf"/>
</dbReference>
<reference evidence="8" key="1">
    <citation type="journal article" date="2023" name="Mol. Phylogenet. Evol.">
        <title>Genome-scale phylogeny and comparative genomics of the fungal order Sordariales.</title>
        <authorList>
            <person name="Hensen N."/>
            <person name="Bonometti L."/>
            <person name="Westerberg I."/>
            <person name="Brannstrom I.O."/>
            <person name="Guillou S."/>
            <person name="Cros-Aarteil S."/>
            <person name="Calhoun S."/>
            <person name="Haridas S."/>
            <person name="Kuo A."/>
            <person name="Mondo S."/>
            <person name="Pangilinan J."/>
            <person name="Riley R."/>
            <person name="LaButti K."/>
            <person name="Andreopoulos B."/>
            <person name="Lipzen A."/>
            <person name="Chen C."/>
            <person name="Yan M."/>
            <person name="Daum C."/>
            <person name="Ng V."/>
            <person name="Clum A."/>
            <person name="Steindorff A."/>
            <person name="Ohm R.A."/>
            <person name="Martin F."/>
            <person name="Silar P."/>
            <person name="Natvig D.O."/>
            <person name="Lalanne C."/>
            <person name="Gautier V."/>
            <person name="Ament-Velasquez S.L."/>
            <person name="Kruys A."/>
            <person name="Hutchinson M.I."/>
            <person name="Powell A.J."/>
            <person name="Barry K."/>
            <person name="Miller A.N."/>
            <person name="Grigoriev I.V."/>
            <person name="Debuchy R."/>
            <person name="Gladieux P."/>
            <person name="Hiltunen Thoren M."/>
            <person name="Johannesson H."/>
        </authorList>
    </citation>
    <scope>NUCLEOTIDE SEQUENCE</scope>
    <source>
        <strain evidence="8">CBS 955.72</strain>
    </source>
</reference>
<name>A0AAJ0HD99_9PEZI</name>
<dbReference type="PROSITE" id="PS50082">
    <property type="entry name" value="WD_REPEATS_2"/>
    <property type="match status" value="6"/>
</dbReference>
<keyword evidence="1 4" id="KW-0853">WD repeat</keyword>
<dbReference type="PANTHER" id="PTHR10622">
    <property type="entry name" value="HET DOMAIN-CONTAINING PROTEIN"/>
    <property type="match status" value="1"/>
</dbReference>
<protein>
    <recommendedName>
        <fullName evidence="10">Vegetative incompatibility protein HET-E-1</fullName>
    </recommendedName>
</protein>
<dbReference type="PRINTS" id="PR00320">
    <property type="entry name" value="GPROTEINBRPT"/>
</dbReference>
<dbReference type="SMART" id="SM00248">
    <property type="entry name" value="ANK"/>
    <property type="match status" value="6"/>
</dbReference>
<dbReference type="Pfam" id="PF13637">
    <property type="entry name" value="Ank_4"/>
    <property type="match status" value="1"/>
</dbReference>
<dbReference type="SMART" id="SM00320">
    <property type="entry name" value="WD40"/>
    <property type="match status" value="7"/>
</dbReference>
<feature type="repeat" description="ANK" evidence="3">
    <location>
        <begin position="755"/>
        <end position="787"/>
    </location>
</feature>
<dbReference type="Pfam" id="PF06985">
    <property type="entry name" value="HET"/>
    <property type="match status" value="1"/>
</dbReference>
<keyword evidence="3" id="KW-0040">ANK repeat</keyword>
<dbReference type="InterPro" id="IPR010730">
    <property type="entry name" value="HET"/>
</dbReference>
<evidence type="ECO:0000259" key="7">
    <source>
        <dbReference type="Pfam" id="PF26640"/>
    </source>
</evidence>
<evidence type="ECO:0000259" key="6">
    <source>
        <dbReference type="Pfam" id="PF06985"/>
    </source>
</evidence>
<dbReference type="PANTHER" id="PTHR10622:SF10">
    <property type="entry name" value="HET DOMAIN-CONTAINING PROTEIN"/>
    <property type="match status" value="1"/>
</dbReference>
<feature type="repeat" description="ANK" evidence="3">
    <location>
        <begin position="847"/>
        <end position="872"/>
    </location>
</feature>
<dbReference type="SUPFAM" id="SSF48403">
    <property type="entry name" value="Ankyrin repeat"/>
    <property type="match status" value="1"/>
</dbReference>
<dbReference type="InterPro" id="IPR036770">
    <property type="entry name" value="Ankyrin_rpt-contain_sf"/>
</dbReference>
<feature type="domain" description="DUF8212" evidence="7">
    <location>
        <begin position="228"/>
        <end position="257"/>
    </location>
</feature>
<reference evidence="8" key="2">
    <citation type="submission" date="2023-06" db="EMBL/GenBank/DDBJ databases">
        <authorList>
            <consortium name="Lawrence Berkeley National Laboratory"/>
            <person name="Haridas S."/>
            <person name="Hensen N."/>
            <person name="Bonometti L."/>
            <person name="Westerberg I."/>
            <person name="Brannstrom I.O."/>
            <person name="Guillou S."/>
            <person name="Cros-Aarteil S."/>
            <person name="Calhoun S."/>
            <person name="Kuo A."/>
            <person name="Mondo S."/>
            <person name="Pangilinan J."/>
            <person name="Riley R."/>
            <person name="Labutti K."/>
            <person name="Andreopoulos B."/>
            <person name="Lipzen A."/>
            <person name="Chen C."/>
            <person name="Yanf M."/>
            <person name="Daum C."/>
            <person name="Ng V."/>
            <person name="Clum A."/>
            <person name="Steindorff A."/>
            <person name="Ohm R."/>
            <person name="Martin F."/>
            <person name="Silar P."/>
            <person name="Natvig D."/>
            <person name="Lalanne C."/>
            <person name="Gautier V."/>
            <person name="Ament-Velasquez S.L."/>
            <person name="Kruys A."/>
            <person name="Hutchinson M.I."/>
            <person name="Powell A.J."/>
            <person name="Barry K."/>
            <person name="Miller A.N."/>
            <person name="Grigoriev I.V."/>
            <person name="Debuchy R."/>
            <person name="Gladieux P."/>
            <person name="Thoren M.H."/>
            <person name="Johannesson H."/>
        </authorList>
    </citation>
    <scope>NUCLEOTIDE SEQUENCE</scope>
    <source>
        <strain evidence="8">CBS 955.72</strain>
    </source>
</reference>
<evidence type="ECO:0000256" key="3">
    <source>
        <dbReference type="PROSITE-ProRule" id="PRU00023"/>
    </source>
</evidence>
<proteinExistence type="predicted"/>
<dbReference type="InterPro" id="IPR020472">
    <property type="entry name" value="WD40_PAC1"/>
</dbReference>
<dbReference type="Pfam" id="PF00023">
    <property type="entry name" value="Ank"/>
    <property type="match status" value="2"/>
</dbReference>
<dbReference type="Gene3D" id="2.130.10.10">
    <property type="entry name" value="YVTN repeat-like/Quinoprotein amine dehydrogenase"/>
    <property type="match status" value="3"/>
</dbReference>
<dbReference type="PROSITE" id="PS50088">
    <property type="entry name" value="ANK_REPEAT"/>
    <property type="match status" value="4"/>
</dbReference>
<dbReference type="InterPro" id="IPR002110">
    <property type="entry name" value="Ankyrin_rpt"/>
</dbReference>
<evidence type="ECO:0000256" key="2">
    <source>
        <dbReference type="ARBA" id="ARBA00022737"/>
    </source>
</evidence>
<dbReference type="InterPro" id="IPR036322">
    <property type="entry name" value="WD40_repeat_dom_sf"/>
</dbReference>
<dbReference type="Proteomes" id="UP001275084">
    <property type="component" value="Unassembled WGS sequence"/>
</dbReference>
<comment type="caution">
    <text evidence="8">The sequence shown here is derived from an EMBL/GenBank/DDBJ whole genome shotgun (WGS) entry which is preliminary data.</text>
</comment>
<evidence type="ECO:0000256" key="5">
    <source>
        <dbReference type="SAM" id="Coils"/>
    </source>
</evidence>
<evidence type="ECO:0000313" key="8">
    <source>
        <dbReference type="EMBL" id="KAK3348739.1"/>
    </source>
</evidence>
<evidence type="ECO:0000256" key="1">
    <source>
        <dbReference type="ARBA" id="ARBA00022574"/>
    </source>
</evidence>
<feature type="repeat" description="WD" evidence="4">
    <location>
        <begin position="1125"/>
        <end position="1161"/>
    </location>
</feature>
<keyword evidence="5" id="KW-0175">Coiled coil</keyword>
<dbReference type="InterPro" id="IPR058525">
    <property type="entry name" value="DUF8212"/>
</dbReference>
<feature type="domain" description="Heterokaryon incompatibility" evidence="6">
    <location>
        <begin position="23"/>
        <end position="109"/>
    </location>
</feature>
<sequence>MMRLINIKTLKLEELSDDNLPPYAILSHTWGDDHEELTFREIEDGEIDKPGVGSVKLRGCCQQAKKDGLGYVWIDTCCIDKTNLAELSEAINSMFRWYRRASVCYAYLSDIPVGDDPQRPGSKFQTSRWFQRGWTLQELLAPHRLSFYNSEWHDIGTKKRLSTIIENITGIPRLFLRGVSDLQTASVAQRMSWAAKRETKKEEDVAYCLLGIFGISMPMIYGEGGREAFIRLQEHIMKRTRDHSILAWGLGVIREPSIGSSTQGTAGGILASSPSDFANSGQIVAGGRLSMASGVLDISGGSLHVSLSLLTASTGIIGLLNCGPKGDVQQAVGIPLARVASGGPSEYIRPRRHHPVLRQITASDVSPELIYINNDNGPEMRISSNQSWVYDDSDFADINLELVDVKPRSCWDKEEAEITSTTESGGSAEHQALVRLRHSREGSSDFVIVLEFEQQGDCTRPRCCVATCSRDTLLEELARNLPYVMQKASGKTSASNGLLNLEVTLESVDETRVFIKPEEMLHPPEATIDVTAELHKWYSILEIERILEGKWRNDVEEEKWNQRARSKSNRLEQIKSELEIVDDGLRKLEEKRRMLMKERIDGVQEMCHVGKRQAEVMEKQRHISERWLHARKQWDEFRHLDCSENGFKVTGMDDMTPLLWAAENGYTETAKLLLDDGADVAVTDKGGRTPLIAASGEGHVSMVRLLLAASMANVDSKGSKDGRTALSWAAANGRQAVAQLLLSTGKVDTDSKDNNGRTPLHGATEIGHEAIMRLLLAEGADGNAKDKDARTALSYAAQRGHAAAAELLLATSKVDIDSKDGEDSQTPLDVQLLLDTRKVDINSRDKDSRTPLRWAVEREHKAVVQLLLREGAASGQWRQTLEGHGGEVWGLAFSHDSKLLASGSKDGIVKLWDVATGQCRQTLQTRAASVAFSHDSKLLAVETDAVKLWDVAKGQYRQTFEGSRGGATAFSRDSKLLALRSDDNTIRVWGLETGQYQQTLIGHSNMVRTMAFSPDSKLLASGSLDNTIKLWDTVTGQCQQTLRGHGGHVYSVAFSHDSKLLVSSSVDRTARLWDTATGQCRQTLKAPHSVKSVTFSHNSKLLALGLEGNTIRLWDMVTSQWRQTLEGHVGHVTRVVFSHDSRLLASASYDRTVRLWDMATG</sequence>
<dbReference type="Gene3D" id="1.25.40.20">
    <property type="entry name" value="Ankyrin repeat-containing domain"/>
    <property type="match status" value="3"/>
</dbReference>
<dbReference type="InterPro" id="IPR019775">
    <property type="entry name" value="WD40_repeat_CS"/>
</dbReference>
<feature type="coiled-coil region" evidence="5">
    <location>
        <begin position="557"/>
        <end position="598"/>
    </location>
</feature>
<feature type="repeat" description="ANK" evidence="3">
    <location>
        <begin position="653"/>
        <end position="685"/>
    </location>
</feature>
<dbReference type="PROSITE" id="PS00678">
    <property type="entry name" value="WD_REPEATS_1"/>
    <property type="match status" value="3"/>
</dbReference>
<dbReference type="InterPro" id="IPR001680">
    <property type="entry name" value="WD40_rpt"/>
</dbReference>
<feature type="repeat" description="ANK" evidence="3">
    <location>
        <begin position="721"/>
        <end position="745"/>
    </location>
</feature>
<gene>
    <name evidence="8" type="ORF">B0T25DRAFT_228699</name>
</gene>
<evidence type="ECO:0000256" key="4">
    <source>
        <dbReference type="PROSITE-ProRule" id="PRU00221"/>
    </source>
</evidence>
<keyword evidence="2" id="KW-0677">Repeat</keyword>
<feature type="repeat" description="WD" evidence="4">
    <location>
        <begin position="1042"/>
        <end position="1083"/>
    </location>
</feature>
<accession>A0AAJ0HD99</accession>
<dbReference type="Pfam" id="PF00400">
    <property type="entry name" value="WD40"/>
    <property type="match status" value="6"/>
</dbReference>
<feature type="repeat" description="WD" evidence="4">
    <location>
        <begin position="1000"/>
        <end position="1041"/>
    </location>
</feature>
<feature type="repeat" description="WD" evidence="4">
    <location>
        <begin position="969"/>
        <end position="999"/>
    </location>
</feature>
<feature type="repeat" description="WD" evidence="4">
    <location>
        <begin position="881"/>
        <end position="922"/>
    </location>
</feature>
<organism evidence="8 9">
    <name type="scientific">Lasiosphaeria hispida</name>
    <dbReference type="NCBI Taxonomy" id="260671"/>
    <lineage>
        <taxon>Eukaryota</taxon>
        <taxon>Fungi</taxon>
        <taxon>Dikarya</taxon>
        <taxon>Ascomycota</taxon>
        <taxon>Pezizomycotina</taxon>
        <taxon>Sordariomycetes</taxon>
        <taxon>Sordariomycetidae</taxon>
        <taxon>Sordariales</taxon>
        <taxon>Lasiosphaeriaceae</taxon>
        <taxon>Lasiosphaeria</taxon>
    </lineage>
</organism>
<dbReference type="Pfam" id="PF12796">
    <property type="entry name" value="Ank_2"/>
    <property type="match status" value="1"/>
</dbReference>
<dbReference type="EMBL" id="JAUIQD010000005">
    <property type="protein sequence ID" value="KAK3348739.1"/>
    <property type="molecule type" value="Genomic_DNA"/>
</dbReference>
<evidence type="ECO:0008006" key="10">
    <source>
        <dbReference type="Google" id="ProtNLM"/>
    </source>
</evidence>
<evidence type="ECO:0000313" key="9">
    <source>
        <dbReference type="Proteomes" id="UP001275084"/>
    </source>
</evidence>
<dbReference type="AlphaFoldDB" id="A0AAJ0HD99"/>
<feature type="repeat" description="WD" evidence="4">
    <location>
        <begin position="1090"/>
        <end position="1124"/>
    </location>
</feature>
<dbReference type="Pfam" id="PF26640">
    <property type="entry name" value="DUF8212"/>
    <property type="match status" value="1"/>
</dbReference>